<evidence type="ECO:0000313" key="1">
    <source>
        <dbReference type="EMBL" id="QHS92323.1"/>
    </source>
</evidence>
<proteinExistence type="predicted"/>
<sequence>MTAPQRVLNLRRDEPDTLDLTMFFKTSSNNGSSLLVYVPPGSRPTCVPMKKSWISVSTKS</sequence>
<reference evidence="1" key="1">
    <citation type="journal article" date="2020" name="Nature">
        <title>Giant virus diversity and host interactions through global metagenomics.</title>
        <authorList>
            <person name="Schulz F."/>
            <person name="Roux S."/>
            <person name="Paez-Espino D."/>
            <person name="Jungbluth S."/>
            <person name="Walsh D.A."/>
            <person name="Denef V.J."/>
            <person name="McMahon K.D."/>
            <person name="Konstantinidis K.T."/>
            <person name="Eloe-Fadrosh E.A."/>
            <person name="Kyrpides N.C."/>
            <person name="Woyke T."/>
        </authorList>
    </citation>
    <scope>NUCLEOTIDE SEQUENCE</scope>
    <source>
        <strain evidence="1">GVMAG-M-3300014204-73</strain>
    </source>
</reference>
<name>A0A6C0BLZ7_9ZZZZ</name>
<organism evidence="1">
    <name type="scientific">viral metagenome</name>
    <dbReference type="NCBI Taxonomy" id="1070528"/>
    <lineage>
        <taxon>unclassified sequences</taxon>
        <taxon>metagenomes</taxon>
        <taxon>organismal metagenomes</taxon>
    </lineage>
</organism>
<dbReference type="AlphaFoldDB" id="A0A6C0BLZ7"/>
<dbReference type="EMBL" id="MN739177">
    <property type="protein sequence ID" value="QHS92323.1"/>
    <property type="molecule type" value="Genomic_DNA"/>
</dbReference>
<accession>A0A6C0BLZ7</accession>
<protein>
    <submittedName>
        <fullName evidence="1">Uncharacterized protein</fullName>
    </submittedName>
</protein>